<organism evidence="3 4">
    <name type="scientific">Sporomusa ovata</name>
    <dbReference type="NCBI Taxonomy" id="2378"/>
    <lineage>
        <taxon>Bacteria</taxon>
        <taxon>Bacillati</taxon>
        <taxon>Bacillota</taxon>
        <taxon>Negativicutes</taxon>
        <taxon>Selenomonadales</taxon>
        <taxon>Sporomusaceae</taxon>
        <taxon>Sporomusa</taxon>
    </lineage>
</organism>
<feature type="domain" description="Response regulatory" evidence="2">
    <location>
        <begin position="1"/>
        <end position="28"/>
    </location>
</feature>
<reference evidence="4" key="1">
    <citation type="submission" date="2015-03" db="EMBL/GenBank/DDBJ databases">
        <authorList>
            <person name="Nijsse Bart"/>
        </authorList>
    </citation>
    <scope>NUCLEOTIDE SEQUENCE [LARGE SCALE GENOMIC DNA]</scope>
</reference>
<dbReference type="Proteomes" id="UP000049855">
    <property type="component" value="Unassembled WGS sequence"/>
</dbReference>
<dbReference type="PROSITE" id="PS50110">
    <property type="entry name" value="RESPONSE_REGULATORY"/>
    <property type="match status" value="1"/>
</dbReference>
<evidence type="ECO:0000256" key="1">
    <source>
        <dbReference type="PROSITE-ProRule" id="PRU00169"/>
    </source>
</evidence>
<sequence>MLLKWGADEYVTKPFSPKVLTARVNALFRRMEQEKDKTALYGGLVIDIAARQVFLDEQLLDL</sequence>
<proteinExistence type="predicted"/>
<evidence type="ECO:0000313" key="4">
    <source>
        <dbReference type="Proteomes" id="UP000049855"/>
    </source>
</evidence>
<evidence type="ECO:0000259" key="2">
    <source>
        <dbReference type="PROSITE" id="PS50110"/>
    </source>
</evidence>
<name>A0A0U1KXW3_9FIRM</name>
<evidence type="ECO:0000313" key="3">
    <source>
        <dbReference type="EMBL" id="CQR71969.1"/>
    </source>
</evidence>
<dbReference type="SUPFAM" id="SSF52172">
    <property type="entry name" value="CheY-like"/>
    <property type="match status" value="1"/>
</dbReference>
<protein>
    <recommendedName>
        <fullName evidence="2">Response regulatory domain-containing protein</fullName>
    </recommendedName>
</protein>
<dbReference type="AlphaFoldDB" id="A0A0U1KXW3"/>
<accession>A0A0U1KXW3</accession>
<dbReference type="RefSeq" id="WP_021166481.1">
    <property type="nucleotide sequence ID" value="NZ_CTRP01000007.1"/>
</dbReference>
<keyword evidence="4" id="KW-1185">Reference proteome</keyword>
<dbReference type="Gene3D" id="6.10.250.690">
    <property type="match status" value="1"/>
</dbReference>
<dbReference type="InterPro" id="IPR001789">
    <property type="entry name" value="Sig_transdc_resp-reg_receiver"/>
</dbReference>
<dbReference type="InterPro" id="IPR011006">
    <property type="entry name" value="CheY-like_superfamily"/>
</dbReference>
<dbReference type="EMBL" id="CTRP01000007">
    <property type="protein sequence ID" value="CQR71969.1"/>
    <property type="molecule type" value="Genomic_DNA"/>
</dbReference>
<comment type="caution">
    <text evidence="1">Lacks conserved residue(s) required for the propagation of feature annotation.</text>
</comment>
<dbReference type="GO" id="GO:0000160">
    <property type="term" value="P:phosphorelay signal transduction system"/>
    <property type="evidence" value="ECO:0007669"/>
    <property type="project" value="InterPro"/>
</dbReference>
<gene>
    <name evidence="3" type="ORF">SpAn4DRAFT_5210</name>
</gene>